<feature type="transmembrane region" description="Helical" evidence="8">
    <location>
        <begin position="941"/>
        <end position="961"/>
    </location>
</feature>
<reference evidence="9 10" key="1">
    <citation type="submission" date="2009-01" db="EMBL/GenBank/DDBJ databases">
        <title>Complete sequence of Geobacter sp. FRC-32.</title>
        <authorList>
            <consortium name="US DOE Joint Genome Institute"/>
            <person name="Lucas S."/>
            <person name="Copeland A."/>
            <person name="Lapidus A."/>
            <person name="Glavina del Rio T."/>
            <person name="Dalin E."/>
            <person name="Tice H."/>
            <person name="Bruce D."/>
            <person name="Goodwin L."/>
            <person name="Pitluck S."/>
            <person name="Saunders E."/>
            <person name="Brettin T."/>
            <person name="Detter J.C."/>
            <person name="Han C."/>
            <person name="Larimer F."/>
            <person name="Land M."/>
            <person name="Hauser L."/>
            <person name="Kyrpides N."/>
            <person name="Ovchinnikova G."/>
            <person name="Kostka J."/>
            <person name="Richardson P."/>
        </authorList>
    </citation>
    <scope>NUCLEOTIDE SEQUENCE [LARGE SCALE GENOMIC DNA]</scope>
    <source>
        <strain evidence="10">DSM 22248 / JCM 15807 / FRC-32</strain>
    </source>
</reference>
<comment type="similarity">
    <text evidence="2">Belongs to the resistance-nodulation-cell division (RND) (TC 2.A.6) family.</text>
</comment>
<dbReference type="GO" id="GO:0005886">
    <property type="term" value="C:plasma membrane"/>
    <property type="evidence" value="ECO:0007669"/>
    <property type="project" value="UniProtKB-SubCell"/>
</dbReference>
<proteinExistence type="inferred from homology"/>
<feature type="transmembrane region" description="Helical" evidence="8">
    <location>
        <begin position="361"/>
        <end position="382"/>
    </location>
</feature>
<dbReference type="HOGENOM" id="CLU_002755_1_2_7"/>
<evidence type="ECO:0000256" key="3">
    <source>
        <dbReference type="ARBA" id="ARBA00022448"/>
    </source>
</evidence>
<dbReference type="PRINTS" id="PR00702">
    <property type="entry name" value="ACRIFLAVINRP"/>
</dbReference>
<dbReference type="Gene3D" id="3.30.70.1320">
    <property type="entry name" value="Multidrug efflux transporter AcrB pore domain like"/>
    <property type="match status" value="1"/>
</dbReference>
<feature type="transmembrane region" description="Helical" evidence="8">
    <location>
        <begin position="442"/>
        <end position="462"/>
    </location>
</feature>
<dbReference type="KEGG" id="geo:Geob_2478"/>
<protein>
    <submittedName>
        <fullName evidence="9">Metal ion efflux pump, RND family, inner membrane protein</fullName>
    </submittedName>
</protein>
<feature type="transmembrane region" description="Helical" evidence="8">
    <location>
        <begin position="1025"/>
        <end position="1041"/>
    </location>
</feature>
<feature type="transmembrane region" description="Helical" evidence="8">
    <location>
        <begin position="967"/>
        <end position="991"/>
    </location>
</feature>
<dbReference type="RefSeq" id="WP_012647560.1">
    <property type="nucleotide sequence ID" value="NC_011979.1"/>
</dbReference>
<evidence type="ECO:0000256" key="4">
    <source>
        <dbReference type="ARBA" id="ARBA00022475"/>
    </source>
</evidence>
<dbReference type="SUPFAM" id="SSF82866">
    <property type="entry name" value="Multidrug efflux transporter AcrB transmembrane domain"/>
    <property type="match status" value="2"/>
</dbReference>
<keyword evidence="3" id="KW-0813">Transport</keyword>
<dbReference type="PROSITE" id="PS51257">
    <property type="entry name" value="PROKAR_LIPOPROTEIN"/>
    <property type="match status" value="1"/>
</dbReference>
<dbReference type="Pfam" id="PF00873">
    <property type="entry name" value="ACR_tran"/>
    <property type="match status" value="2"/>
</dbReference>
<feature type="transmembrane region" description="Helical" evidence="8">
    <location>
        <begin position="474"/>
        <end position="497"/>
    </location>
</feature>
<evidence type="ECO:0000313" key="10">
    <source>
        <dbReference type="Proteomes" id="UP000007721"/>
    </source>
</evidence>
<dbReference type="GO" id="GO:0042910">
    <property type="term" value="F:xenobiotic transmembrane transporter activity"/>
    <property type="evidence" value="ECO:0007669"/>
    <property type="project" value="TreeGrafter"/>
</dbReference>
<dbReference type="InterPro" id="IPR001036">
    <property type="entry name" value="Acrflvin-R"/>
</dbReference>
<dbReference type="SUPFAM" id="SSF82693">
    <property type="entry name" value="Multidrug efflux transporter AcrB pore domain, PN1, PN2, PC1 and PC2 subdomains"/>
    <property type="match status" value="2"/>
</dbReference>
<dbReference type="InterPro" id="IPR027463">
    <property type="entry name" value="AcrB_DN_DC_subdom"/>
</dbReference>
<feature type="transmembrane region" description="Helical" evidence="8">
    <location>
        <begin position="388"/>
        <end position="409"/>
    </location>
</feature>
<evidence type="ECO:0000256" key="5">
    <source>
        <dbReference type="ARBA" id="ARBA00022692"/>
    </source>
</evidence>
<dbReference type="eggNOG" id="COG3696">
    <property type="taxonomic scope" value="Bacteria"/>
</dbReference>
<dbReference type="Gene3D" id="1.20.1640.10">
    <property type="entry name" value="Multidrug efflux transporter AcrB transmembrane domain"/>
    <property type="match status" value="3"/>
</dbReference>
<sequence length="1099" mass="120148">MISRVISACLNNRSLTILCAFLLLIFGCLALVRTPVDAIPDLSDNQLIVYTMWEGRSPKIIEDQVTYPLASNLRGLPHVRSVRSSTMFGTSMIYLIFEDRVDLNRARTRVLERLSQMASRLPKGVTPVLGPDGTGVGHVYWYVIKSRRHNLAELRALQDWHLRSSLETVSGVAEVASVGGFVKQYQIDLDPVKLIAYRVPVQSVVRAVSMSNNVVGGDVVEKNSAEYQVQGSGYLRSKEDIENIVVATSVSGVPVCVKNLGVVQVGGGSRRGVLDENGEGEVVGGIVVMRSGENAKAVISRIKSKLESLEKGLPEGVSIVTAYDRSNLIDRATETLKHALVQEILLVTLVHILFLWHFRSILIVTAPLPLAVLCSFIGMYYTGINSNIMSLGGIAIAIGVLVDAGIVMAENVIRQASQHGPGYEKDILKITEKAAHQVGRPIFFAMAIIILAFVPVFALTGIEGKMFHPLASTKTFAMIGSSILAVTLVPVLCSLLIRGRLHREEENRLMNTLMNVYRPVLSWALSHRRLTVTTAALLFALALFLGTRIGNEFMPPLNEGSLLFMPVTQPNISISEAKRLATIQDRIIKATPEVEYVLGKVGRADTATDPSPLSMFETIILLKPQEKWRPGMTTEKLIGELNGKLQIPGVVNGWTMPIINRINMLSTGVRTDLGLKIYGNSQDTLSELSKRAAELIKQIPGAADVAAEQTQAGDYLEIEVDREAAARYGLNVETVNETVETALGGVVVTNTIEGRERFPVRVRFLKDHRQEIESIRRIRIPRESFIPRQVTAPLTVTAYQPGMPDGVMSAPMGSNSASPAGDNVPVVSMGSGLSGGGQVQLGQIARISYAPGPSMINAENSFLRSLVFLNVRGRDTGRFVEEAKAALEKNLKLPTGYFLEWSGQYENQIRAKKTLQLVVPLVLLIIFVLLVMVYRSVKEALHVILAVPFALTGGVYLLYFTGYNFSVAVWVGFIALFGTAVQTGVVMVIYLEEAVERVVKRDSRLTRESLHEAVMEGALLRLRPKLMTVSTIVAGLVPIFWSSRTGAEVMKPLATPVLGGMVSSLLHVLIVTPVIFTWLRERELAKLDEAAKVGKAEGI</sequence>
<keyword evidence="5 8" id="KW-0812">Transmembrane</keyword>
<feature type="transmembrane region" description="Helical" evidence="8">
    <location>
        <begin position="530"/>
        <end position="549"/>
    </location>
</feature>
<feature type="transmembrane region" description="Helical" evidence="8">
    <location>
        <begin position="339"/>
        <end position="356"/>
    </location>
</feature>
<dbReference type="EMBL" id="CP001390">
    <property type="protein sequence ID" value="ACM20831.1"/>
    <property type="molecule type" value="Genomic_DNA"/>
</dbReference>
<dbReference type="PANTHER" id="PTHR32063:SF19">
    <property type="entry name" value="CATION EFFLUX SYSTEM PROTEIN CUSA"/>
    <property type="match status" value="1"/>
</dbReference>
<dbReference type="AlphaFoldDB" id="B9M051"/>
<evidence type="ECO:0000256" key="7">
    <source>
        <dbReference type="ARBA" id="ARBA00023136"/>
    </source>
</evidence>
<dbReference type="Gene3D" id="3.30.70.1430">
    <property type="entry name" value="Multidrug efflux transporter AcrB pore domain"/>
    <property type="match status" value="2"/>
</dbReference>
<keyword evidence="4" id="KW-1003">Cell membrane</keyword>
<dbReference type="PANTHER" id="PTHR32063">
    <property type="match status" value="1"/>
</dbReference>
<dbReference type="OrthoDB" id="9798415at2"/>
<dbReference type="Proteomes" id="UP000007721">
    <property type="component" value="Chromosome"/>
</dbReference>
<dbReference type="Gene3D" id="3.30.2090.10">
    <property type="entry name" value="Multidrug efflux transporter AcrB TolC docking domain, DN and DC subdomains"/>
    <property type="match status" value="3"/>
</dbReference>
<dbReference type="NCBIfam" id="TIGR00914">
    <property type="entry name" value="2A0601"/>
    <property type="match status" value="1"/>
</dbReference>
<organism evidence="9 10">
    <name type="scientific">Geotalea daltonii (strain DSM 22248 / JCM 15807 / FRC-32)</name>
    <name type="common">Geobacter daltonii</name>
    <dbReference type="NCBI Taxonomy" id="316067"/>
    <lineage>
        <taxon>Bacteria</taxon>
        <taxon>Pseudomonadati</taxon>
        <taxon>Thermodesulfobacteriota</taxon>
        <taxon>Desulfuromonadia</taxon>
        <taxon>Geobacterales</taxon>
        <taxon>Geobacteraceae</taxon>
        <taxon>Geotalea</taxon>
    </lineage>
</organism>
<keyword evidence="6 8" id="KW-1133">Transmembrane helix</keyword>
<evidence type="ECO:0000256" key="6">
    <source>
        <dbReference type="ARBA" id="ARBA00022989"/>
    </source>
</evidence>
<comment type="subcellular location">
    <subcellularLocation>
        <location evidence="1">Cell membrane</location>
        <topology evidence="1">Multi-pass membrane protein</topology>
    </subcellularLocation>
</comment>
<dbReference type="Gene3D" id="3.30.70.1440">
    <property type="entry name" value="Multidrug efflux transporter AcrB pore domain"/>
    <property type="match status" value="2"/>
</dbReference>
<feature type="transmembrane region" description="Helical" evidence="8">
    <location>
        <begin position="1053"/>
        <end position="1079"/>
    </location>
</feature>
<evidence type="ECO:0000256" key="1">
    <source>
        <dbReference type="ARBA" id="ARBA00004651"/>
    </source>
</evidence>
<dbReference type="GO" id="GO:0008324">
    <property type="term" value="F:monoatomic cation transmembrane transporter activity"/>
    <property type="evidence" value="ECO:0007669"/>
    <property type="project" value="InterPro"/>
</dbReference>
<dbReference type="STRING" id="316067.Geob_2478"/>
<keyword evidence="10" id="KW-1185">Reference proteome</keyword>
<dbReference type="SUPFAM" id="SSF82714">
    <property type="entry name" value="Multidrug efflux transporter AcrB TolC docking domain, DN and DC subdomains"/>
    <property type="match status" value="2"/>
</dbReference>
<evidence type="ECO:0000313" key="9">
    <source>
        <dbReference type="EMBL" id="ACM20831.1"/>
    </source>
</evidence>
<gene>
    <name evidence="9" type="ordered locus">Geob_2478</name>
</gene>
<feature type="transmembrane region" description="Helical" evidence="8">
    <location>
        <begin position="915"/>
        <end position="934"/>
    </location>
</feature>
<evidence type="ECO:0000256" key="2">
    <source>
        <dbReference type="ARBA" id="ARBA00010942"/>
    </source>
</evidence>
<name>B9M051_GEODF</name>
<evidence type="ECO:0000256" key="8">
    <source>
        <dbReference type="SAM" id="Phobius"/>
    </source>
</evidence>
<dbReference type="InterPro" id="IPR004763">
    <property type="entry name" value="CusA-like"/>
</dbReference>
<accession>B9M051</accession>
<keyword evidence="7 8" id="KW-0472">Membrane</keyword>